<evidence type="ECO:0000313" key="3">
    <source>
        <dbReference type="Proteomes" id="UP000481583"/>
    </source>
</evidence>
<protein>
    <submittedName>
        <fullName evidence="2">Uncharacterized protein</fullName>
    </submittedName>
</protein>
<dbReference type="AlphaFoldDB" id="A0A6G4UEB0"/>
<dbReference type="RefSeq" id="WP_165245046.1">
    <property type="nucleotide sequence ID" value="NZ_JAAKZV010000343.1"/>
</dbReference>
<feature type="compositionally biased region" description="Basic and acidic residues" evidence="1">
    <location>
        <begin position="36"/>
        <end position="48"/>
    </location>
</feature>
<proteinExistence type="predicted"/>
<evidence type="ECO:0000256" key="1">
    <source>
        <dbReference type="SAM" id="MobiDB-lite"/>
    </source>
</evidence>
<dbReference type="EMBL" id="JAAKZV010000343">
    <property type="protein sequence ID" value="NGN69798.1"/>
    <property type="molecule type" value="Genomic_DNA"/>
</dbReference>
<name>A0A6G4UEB0_9ACTN</name>
<dbReference type="Proteomes" id="UP000481583">
    <property type="component" value="Unassembled WGS sequence"/>
</dbReference>
<accession>A0A6G4UEB0</accession>
<comment type="caution">
    <text evidence="2">The sequence shown here is derived from an EMBL/GenBank/DDBJ whole genome shotgun (WGS) entry which is preliminary data.</text>
</comment>
<keyword evidence="3" id="KW-1185">Reference proteome</keyword>
<feature type="region of interest" description="Disordered" evidence="1">
    <location>
        <begin position="19"/>
        <end position="48"/>
    </location>
</feature>
<feature type="compositionally biased region" description="Low complexity" evidence="1">
    <location>
        <begin position="19"/>
        <end position="29"/>
    </location>
</feature>
<sequence>MPQDPVDRAPSMAQLLAANAAAEAVSTPPADEEEERAERPVAEERDAA</sequence>
<gene>
    <name evidence="2" type="ORF">G5C51_38655</name>
</gene>
<organism evidence="2 3">
    <name type="scientific">Streptomyces coryli</name>
    <dbReference type="NCBI Taxonomy" id="1128680"/>
    <lineage>
        <taxon>Bacteria</taxon>
        <taxon>Bacillati</taxon>
        <taxon>Actinomycetota</taxon>
        <taxon>Actinomycetes</taxon>
        <taxon>Kitasatosporales</taxon>
        <taxon>Streptomycetaceae</taxon>
        <taxon>Streptomyces</taxon>
    </lineage>
</organism>
<evidence type="ECO:0000313" key="2">
    <source>
        <dbReference type="EMBL" id="NGN69798.1"/>
    </source>
</evidence>
<reference evidence="2 3" key="1">
    <citation type="submission" date="2020-02" db="EMBL/GenBank/DDBJ databases">
        <title>Whole-genome analyses of novel actinobacteria.</title>
        <authorList>
            <person name="Sahin N."/>
        </authorList>
    </citation>
    <scope>NUCLEOTIDE SEQUENCE [LARGE SCALE GENOMIC DNA]</scope>
    <source>
        <strain evidence="2 3">A7024</strain>
    </source>
</reference>